<name>A0ABD1YM67_9MARC</name>
<sequence>MLGVAELSDMVKNLPLDKSPGEDGLPVEVLRELWEDINPCSLQFIQEAWHSKRIGKYNLGAIIKLFRRMRRRKLCATGAPSHS</sequence>
<dbReference type="EMBL" id="JBHFFA010000004">
    <property type="protein sequence ID" value="KAL2631585.1"/>
    <property type="molecule type" value="Genomic_DNA"/>
</dbReference>
<dbReference type="Proteomes" id="UP001605036">
    <property type="component" value="Unassembled WGS sequence"/>
</dbReference>
<keyword evidence="2" id="KW-1185">Reference proteome</keyword>
<dbReference type="AlphaFoldDB" id="A0ABD1YM67"/>
<protein>
    <submittedName>
        <fullName evidence="1">Uncharacterized protein</fullName>
    </submittedName>
</protein>
<evidence type="ECO:0000313" key="1">
    <source>
        <dbReference type="EMBL" id="KAL2631585.1"/>
    </source>
</evidence>
<gene>
    <name evidence="1" type="ORF">R1flu_016271</name>
</gene>
<evidence type="ECO:0000313" key="2">
    <source>
        <dbReference type="Proteomes" id="UP001605036"/>
    </source>
</evidence>
<reference evidence="1 2" key="1">
    <citation type="submission" date="2024-09" db="EMBL/GenBank/DDBJ databases">
        <title>Chromosome-scale assembly of Riccia fluitans.</title>
        <authorList>
            <person name="Paukszto L."/>
            <person name="Sawicki J."/>
            <person name="Karawczyk K."/>
            <person name="Piernik-Szablinska J."/>
            <person name="Szczecinska M."/>
            <person name="Mazdziarz M."/>
        </authorList>
    </citation>
    <scope>NUCLEOTIDE SEQUENCE [LARGE SCALE GENOMIC DNA]</scope>
    <source>
        <strain evidence="1">Rf_01</strain>
        <tissue evidence="1">Aerial parts of the thallus</tissue>
    </source>
</reference>
<organism evidence="1 2">
    <name type="scientific">Riccia fluitans</name>
    <dbReference type="NCBI Taxonomy" id="41844"/>
    <lineage>
        <taxon>Eukaryota</taxon>
        <taxon>Viridiplantae</taxon>
        <taxon>Streptophyta</taxon>
        <taxon>Embryophyta</taxon>
        <taxon>Marchantiophyta</taxon>
        <taxon>Marchantiopsida</taxon>
        <taxon>Marchantiidae</taxon>
        <taxon>Marchantiales</taxon>
        <taxon>Ricciaceae</taxon>
        <taxon>Riccia</taxon>
    </lineage>
</organism>
<proteinExistence type="predicted"/>
<comment type="caution">
    <text evidence="1">The sequence shown here is derived from an EMBL/GenBank/DDBJ whole genome shotgun (WGS) entry which is preliminary data.</text>
</comment>
<accession>A0ABD1YM67</accession>